<evidence type="ECO:0000256" key="3">
    <source>
        <dbReference type="ARBA" id="ARBA00023163"/>
    </source>
</evidence>
<name>A0ABV8MUH9_9NEIS</name>
<dbReference type="PRINTS" id="PR00455">
    <property type="entry name" value="HTHTETR"/>
</dbReference>
<accession>A0ABV8MUH9</accession>
<dbReference type="EMBL" id="JBHSBU010000001">
    <property type="protein sequence ID" value="MFC4160595.1"/>
    <property type="molecule type" value="Genomic_DNA"/>
</dbReference>
<protein>
    <submittedName>
        <fullName evidence="6">TetR/AcrR family transcriptional regulator</fullName>
    </submittedName>
</protein>
<evidence type="ECO:0000259" key="5">
    <source>
        <dbReference type="PROSITE" id="PS50977"/>
    </source>
</evidence>
<keyword evidence="1" id="KW-0805">Transcription regulation</keyword>
<evidence type="ECO:0000256" key="4">
    <source>
        <dbReference type="PROSITE-ProRule" id="PRU00335"/>
    </source>
</evidence>
<organism evidence="6 7">
    <name type="scientific">Chitinimonas lacunae</name>
    <dbReference type="NCBI Taxonomy" id="1963018"/>
    <lineage>
        <taxon>Bacteria</taxon>
        <taxon>Pseudomonadati</taxon>
        <taxon>Pseudomonadota</taxon>
        <taxon>Betaproteobacteria</taxon>
        <taxon>Neisseriales</taxon>
        <taxon>Chitinibacteraceae</taxon>
        <taxon>Chitinimonas</taxon>
    </lineage>
</organism>
<dbReference type="PROSITE" id="PS50977">
    <property type="entry name" value="HTH_TETR_2"/>
    <property type="match status" value="1"/>
</dbReference>
<dbReference type="Gene3D" id="1.10.357.10">
    <property type="entry name" value="Tetracycline Repressor, domain 2"/>
    <property type="match status" value="1"/>
</dbReference>
<feature type="DNA-binding region" description="H-T-H motif" evidence="4">
    <location>
        <begin position="35"/>
        <end position="54"/>
    </location>
</feature>
<evidence type="ECO:0000256" key="1">
    <source>
        <dbReference type="ARBA" id="ARBA00023015"/>
    </source>
</evidence>
<keyword evidence="7" id="KW-1185">Reference proteome</keyword>
<sequence>MGIADRKRRDREALRQKVLDAARELYAEGGYDALTVRAIANRIEYSTTVIYSLFEDKDALLRALSDADFAVLTERLVAGDRPDAPPAQRILLLARNFTRFAVEHPEQYKLIFVNPVPPYSPEEAAAERGNPSQDAYAFARLAFRSLAETTPTLVEKDPDVLVQLFWGALHGLISLHVVMGDEPWVEWKPLDQLVSAAMHALLRGLGIKESALETPLAVAA</sequence>
<dbReference type="SUPFAM" id="SSF46689">
    <property type="entry name" value="Homeodomain-like"/>
    <property type="match status" value="1"/>
</dbReference>
<gene>
    <name evidence="6" type="ORF">ACFOW7_14740</name>
</gene>
<comment type="caution">
    <text evidence="6">The sequence shown here is derived from an EMBL/GenBank/DDBJ whole genome shotgun (WGS) entry which is preliminary data.</text>
</comment>
<keyword evidence="2 4" id="KW-0238">DNA-binding</keyword>
<evidence type="ECO:0000313" key="6">
    <source>
        <dbReference type="EMBL" id="MFC4160595.1"/>
    </source>
</evidence>
<dbReference type="PANTHER" id="PTHR30055">
    <property type="entry name" value="HTH-TYPE TRANSCRIPTIONAL REGULATOR RUTR"/>
    <property type="match status" value="1"/>
</dbReference>
<dbReference type="SUPFAM" id="SSF48498">
    <property type="entry name" value="Tetracyclin repressor-like, C-terminal domain"/>
    <property type="match status" value="1"/>
</dbReference>
<dbReference type="InterPro" id="IPR025996">
    <property type="entry name" value="MT1864/Rv1816-like_C"/>
</dbReference>
<reference evidence="7" key="1">
    <citation type="journal article" date="2019" name="Int. J. Syst. Evol. Microbiol.">
        <title>The Global Catalogue of Microorganisms (GCM) 10K type strain sequencing project: providing services to taxonomists for standard genome sequencing and annotation.</title>
        <authorList>
            <consortium name="The Broad Institute Genomics Platform"/>
            <consortium name="The Broad Institute Genome Sequencing Center for Infectious Disease"/>
            <person name="Wu L."/>
            <person name="Ma J."/>
        </authorList>
    </citation>
    <scope>NUCLEOTIDE SEQUENCE [LARGE SCALE GENOMIC DNA]</scope>
    <source>
        <strain evidence="7">LMG 29894</strain>
    </source>
</reference>
<dbReference type="InterPro" id="IPR050109">
    <property type="entry name" value="HTH-type_TetR-like_transc_reg"/>
</dbReference>
<evidence type="ECO:0000256" key="2">
    <source>
        <dbReference type="ARBA" id="ARBA00023125"/>
    </source>
</evidence>
<keyword evidence="3" id="KW-0804">Transcription</keyword>
<dbReference type="InterPro" id="IPR001647">
    <property type="entry name" value="HTH_TetR"/>
</dbReference>
<evidence type="ECO:0000313" key="7">
    <source>
        <dbReference type="Proteomes" id="UP001595791"/>
    </source>
</evidence>
<dbReference type="PANTHER" id="PTHR30055:SF212">
    <property type="entry name" value="TETR-FAMILY FAMILY TRANSCRIPTIONAL REGULATOR"/>
    <property type="match status" value="1"/>
</dbReference>
<dbReference type="Pfam" id="PF13305">
    <property type="entry name" value="TetR_C_33"/>
    <property type="match status" value="1"/>
</dbReference>
<dbReference type="Proteomes" id="UP001595791">
    <property type="component" value="Unassembled WGS sequence"/>
</dbReference>
<dbReference type="InterPro" id="IPR009057">
    <property type="entry name" value="Homeodomain-like_sf"/>
</dbReference>
<feature type="domain" description="HTH tetR-type" evidence="5">
    <location>
        <begin position="12"/>
        <end position="72"/>
    </location>
</feature>
<dbReference type="InterPro" id="IPR036271">
    <property type="entry name" value="Tet_transcr_reg_TetR-rel_C_sf"/>
</dbReference>
<dbReference type="RefSeq" id="WP_378165596.1">
    <property type="nucleotide sequence ID" value="NZ_JBHSBU010000001.1"/>
</dbReference>
<proteinExistence type="predicted"/>
<dbReference type="Pfam" id="PF00440">
    <property type="entry name" value="TetR_N"/>
    <property type="match status" value="1"/>
</dbReference>